<name>A0ABS5LIC9_9BACI</name>
<dbReference type="PANTHER" id="PTHR21581">
    <property type="entry name" value="D-ALANYL-D-ALANINE CARBOXYPEPTIDASE"/>
    <property type="match status" value="1"/>
</dbReference>
<evidence type="ECO:0000256" key="9">
    <source>
        <dbReference type="SAM" id="SignalP"/>
    </source>
</evidence>
<comment type="caution">
    <text evidence="11">The sequence shown here is derived from an EMBL/GenBank/DDBJ whole genome shotgun (WGS) entry which is preliminary data.</text>
</comment>
<evidence type="ECO:0000256" key="7">
    <source>
        <dbReference type="RuleBase" id="RU004016"/>
    </source>
</evidence>
<dbReference type="InterPro" id="IPR018044">
    <property type="entry name" value="Peptidase_S11"/>
</dbReference>
<dbReference type="Gene3D" id="3.40.710.10">
    <property type="entry name" value="DD-peptidase/beta-lactamase superfamily"/>
    <property type="match status" value="1"/>
</dbReference>
<protein>
    <submittedName>
        <fullName evidence="11">D-alanyl-D-alanine carboxypeptidase</fullName>
    </submittedName>
</protein>
<evidence type="ECO:0000256" key="5">
    <source>
        <dbReference type="ARBA" id="ARBA00022984"/>
    </source>
</evidence>
<keyword evidence="8" id="KW-1133">Transmembrane helix</keyword>
<feature type="signal peptide" evidence="9">
    <location>
        <begin position="1"/>
        <end position="23"/>
    </location>
</feature>
<keyword evidence="5" id="KW-0573">Peptidoglycan synthesis</keyword>
<feature type="transmembrane region" description="Helical" evidence="8">
    <location>
        <begin position="366"/>
        <end position="386"/>
    </location>
</feature>
<dbReference type="Pfam" id="PF00768">
    <property type="entry name" value="Peptidase_S11"/>
    <property type="match status" value="1"/>
</dbReference>
<evidence type="ECO:0000313" key="12">
    <source>
        <dbReference type="Proteomes" id="UP000682403"/>
    </source>
</evidence>
<evidence type="ECO:0000256" key="2">
    <source>
        <dbReference type="ARBA" id="ARBA00022729"/>
    </source>
</evidence>
<dbReference type="PANTHER" id="PTHR21581:SF33">
    <property type="entry name" value="D-ALANYL-D-ALANINE CARBOXYPEPTIDASE DACB"/>
    <property type="match status" value="1"/>
</dbReference>
<evidence type="ECO:0000256" key="4">
    <source>
        <dbReference type="ARBA" id="ARBA00022960"/>
    </source>
</evidence>
<evidence type="ECO:0000313" key="11">
    <source>
        <dbReference type="EMBL" id="MBS2970462.1"/>
    </source>
</evidence>
<comment type="similarity">
    <text evidence="1 7">Belongs to the peptidase S11 family.</text>
</comment>
<keyword evidence="8" id="KW-0472">Membrane</keyword>
<dbReference type="InterPro" id="IPR001967">
    <property type="entry name" value="Peptidase_S11_N"/>
</dbReference>
<gene>
    <name evidence="11" type="ORF">J9317_17080</name>
</gene>
<feature type="domain" description="Peptidase S11 D-alanyl-D-alanine carboxypeptidase A N-terminal" evidence="10">
    <location>
        <begin position="34"/>
        <end position="256"/>
    </location>
</feature>
<keyword evidence="12" id="KW-1185">Reference proteome</keyword>
<keyword evidence="11" id="KW-0645">Protease</keyword>
<dbReference type="SUPFAM" id="SSF56601">
    <property type="entry name" value="beta-lactamase/transpeptidase-like"/>
    <property type="match status" value="1"/>
</dbReference>
<dbReference type="GO" id="GO:0004180">
    <property type="term" value="F:carboxypeptidase activity"/>
    <property type="evidence" value="ECO:0007669"/>
    <property type="project" value="UniProtKB-KW"/>
</dbReference>
<dbReference type="InterPro" id="IPR012338">
    <property type="entry name" value="Beta-lactam/transpept-like"/>
</dbReference>
<sequence length="391" mass="43216">MKQILHLMIAIFTLSIFVHPAKAEGKEERDKKLLLASDAALIMDAKTGQILYEKNGHTSMYPASITKIATAIYAIEHGDLDEEVTVSKNARNAEGTKVFLEEGERVSLERLIQGMLINSGNDAAVAIAEHLSGSVSEFSEDLNQYMQTEIGVTQTHFVNPNGLFDPQHQTTAADMAKITQYAKKNEEFSRIFGTKALKWEGKSWNTTIFTHHKMLKQQPYNGVTGGKNGFVSQAGYTLVTSAERNGLSLIAVTLKSRDDQGTYDDTKKLLDYGFTHFETENIAPTASLKNEQQEPLQLTHPLFYTKYDGEKVTTQISKSNQLIVKGEDGRNLAEAPLESAVPEGQGISPSIEHAHSGKNSFFHAHFLLAVVMASLLVIGVGGVLYYQTRRY</sequence>
<evidence type="ECO:0000256" key="8">
    <source>
        <dbReference type="SAM" id="Phobius"/>
    </source>
</evidence>
<keyword evidence="8" id="KW-0812">Transmembrane</keyword>
<feature type="chain" id="PRO_5047172897" evidence="9">
    <location>
        <begin position="24"/>
        <end position="391"/>
    </location>
</feature>
<keyword evidence="4" id="KW-0133">Cell shape</keyword>
<dbReference type="EMBL" id="JAGVRK010000001">
    <property type="protein sequence ID" value="MBS2970462.1"/>
    <property type="molecule type" value="Genomic_DNA"/>
</dbReference>
<evidence type="ECO:0000256" key="3">
    <source>
        <dbReference type="ARBA" id="ARBA00022801"/>
    </source>
</evidence>
<organism evidence="11 12">
    <name type="scientific">Metabacillus flavus</name>
    <dbReference type="NCBI Taxonomy" id="2823519"/>
    <lineage>
        <taxon>Bacteria</taxon>
        <taxon>Bacillati</taxon>
        <taxon>Bacillota</taxon>
        <taxon>Bacilli</taxon>
        <taxon>Bacillales</taxon>
        <taxon>Bacillaceae</taxon>
        <taxon>Metabacillus</taxon>
    </lineage>
</organism>
<evidence type="ECO:0000256" key="1">
    <source>
        <dbReference type="ARBA" id="ARBA00007164"/>
    </source>
</evidence>
<evidence type="ECO:0000259" key="10">
    <source>
        <dbReference type="Pfam" id="PF00768"/>
    </source>
</evidence>
<proteinExistence type="inferred from homology"/>
<keyword evidence="3" id="KW-0378">Hydrolase</keyword>
<keyword evidence="11" id="KW-0121">Carboxypeptidase</keyword>
<evidence type="ECO:0000256" key="6">
    <source>
        <dbReference type="ARBA" id="ARBA00023316"/>
    </source>
</evidence>
<dbReference type="Proteomes" id="UP000682403">
    <property type="component" value="Unassembled WGS sequence"/>
</dbReference>
<dbReference type="RefSeq" id="WP_211560776.1">
    <property type="nucleotide sequence ID" value="NZ_JAGVRK010000001.1"/>
</dbReference>
<reference evidence="11 12" key="1">
    <citation type="submission" date="2021-04" db="EMBL/GenBank/DDBJ databases">
        <title>Metabacillus sp. strain KIGAM252 whole genome sequence.</title>
        <authorList>
            <person name="Seo M.-J."/>
            <person name="Cho E.-S."/>
            <person name="Hwang C.Y."/>
            <person name="Yoon D.J."/>
        </authorList>
    </citation>
    <scope>NUCLEOTIDE SEQUENCE [LARGE SCALE GENOMIC DNA]</scope>
    <source>
        <strain evidence="11 12">KIGAM252</strain>
    </source>
</reference>
<keyword evidence="2 9" id="KW-0732">Signal</keyword>
<keyword evidence="6" id="KW-0961">Cell wall biogenesis/degradation</keyword>
<accession>A0ABS5LIC9</accession>
<dbReference type="PRINTS" id="PR00725">
    <property type="entry name" value="DADACBPTASE1"/>
</dbReference>